<organism evidence="1 2">
    <name type="scientific">Streptomyces inusitatus</name>
    <dbReference type="NCBI Taxonomy" id="68221"/>
    <lineage>
        <taxon>Bacteria</taxon>
        <taxon>Bacillati</taxon>
        <taxon>Actinomycetota</taxon>
        <taxon>Actinomycetes</taxon>
        <taxon>Kitasatosporales</taxon>
        <taxon>Streptomycetaceae</taxon>
        <taxon>Streptomyces</taxon>
    </lineage>
</organism>
<name>A0A918QSA3_9ACTN</name>
<protein>
    <submittedName>
        <fullName evidence="1">Uncharacterized protein</fullName>
    </submittedName>
</protein>
<evidence type="ECO:0000313" key="2">
    <source>
        <dbReference type="Proteomes" id="UP000630936"/>
    </source>
</evidence>
<gene>
    <name evidence="1" type="ORF">GCM10010387_66900</name>
</gene>
<reference evidence="1" key="1">
    <citation type="journal article" date="2014" name="Int. J. Syst. Evol. Microbiol.">
        <title>Complete genome sequence of Corynebacterium casei LMG S-19264T (=DSM 44701T), isolated from a smear-ripened cheese.</title>
        <authorList>
            <consortium name="US DOE Joint Genome Institute (JGI-PGF)"/>
            <person name="Walter F."/>
            <person name="Albersmeier A."/>
            <person name="Kalinowski J."/>
            <person name="Ruckert C."/>
        </authorList>
    </citation>
    <scope>NUCLEOTIDE SEQUENCE</scope>
    <source>
        <strain evidence="1">JCM 4988</strain>
    </source>
</reference>
<keyword evidence="2" id="KW-1185">Reference proteome</keyword>
<evidence type="ECO:0000313" key="1">
    <source>
        <dbReference type="EMBL" id="GGZ64301.1"/>
    </source>
</evidence>
<sequence length="76" mass="7916">MRVAAEPAEVADPGESGAGICSELVMIREYLCFRDCSGSRLPVSLTRKGPAFGRVAGAHAVGHKAGKGDFDRAGVR</sequence>
<reference evidence="1" key="2">
    <citation type="submission" date="2020-09" db="EMBL/GenBank/DDBJ databases">
        <authorList>
            <person name="Sun Q."/>
            <person name="Ohkuma M."/>
        </authorList>
    </citation>
    <scope>NUCLEOTIDE SEQUENCE</scope>
    <source>
        <strain evidence="1">JCM 4988</strain>
    </source>
</reference>
<dbReference type="Proteomes" id="UP000630936">
    <property type="component" value="Unassembled WGS sequence"/>
</dbReference>
<dbReference type="AlphaFoldDB" id="A0A918QSA3"/>
<proteinExistence type="predicted"/>
<accession>A0A918QSA3</accession>
<dbReference type="EMBL" id="BMWG01000043">
    <property type="protein sequence ID" value="GGZ64301.1"/>
    <property type="molecule type" value="Genomic_DNA"/>
</dbReference>
<comment type="caution">
    <text evidence="1">The sequence shown here is derived from an EMBL/GenBank/DDBJ whole genome shotgun (WGS) entry which is preliminary data.</text>
</comment>